<name>A0ABU9WDQ0_9BURK</name>
<sequence length="67" mass="7656">MAIDVRPAVEPEGFTVCPILLTQPTAEHWTPQHPSEPFLARIRHVPVKVAMLENADHYHSNNRGYLR</sequence>
<organism evidence="1 2">
    <name type="scientific">Burkholderia theae</name>
    <dbReference type="NCBI Taxonomy" id="3143496"/>
    <lineage>
        <taxon>Bacteria</taxon>
        <taxon>Pseudomonadati</taxon>
        <taxon>Pseudomonadota</taxon>
        <taxon>Betaproteobacteria</taxon>
        <taxon>Burkholderiales</taxon>
        <taxon>Burkholderiaceae</taxon>
        <taxon>Burkholderia</taxon>
    </lineage>
</organism>
<accession>A0ABU9WDQ0</accession>
<comment type="caution">
    <text evidence="1">The sequence shown here is derived from an EMBL/GenBank/DDBJ whole genome shotgun (WGS) entry which is preliminary data.</text>
</comment>
<keyword evidence="2" id="KW-1185">Reference proteome</keyword>
<proteinExistence type="predicted"/>
<dbReference type="Proteomes" id="UP001466933">
    <property type="component" value="Unassembled WGS sequence"/>
</dbReference>
<protein>
    <submittedName>
        <fullName evidence="1">Uncharacterized protein</fullName>
    </submittedName>
</protein>
<gene>
    <name evidence="1" type="ORF">VOI36_09665</name>
</gene>
<evidence type="ECO:0000313" key="1">
    <source>
        <dbReference type="EMBL" id="MEN2470160.1"/>
    </source>
</evidence>
<dbReference type="EMBL" id="JBCPYA010000002">
    <property type="protein sequence ID" value="MEN2470160.1"/>
    <property type="molecule type" value="Genomic_DNA"/>
</dbReference>
<evidence type="ECO:0000313" key="2">
    <source>
        <dbReference type="Proteomes" id="UP001466933"/>
    </source>
</evidence>
<reference evidence="1 2" key="1">
    <citation type="submission" date="2024-05" db="EMBL/GenBank/DDBJ databases">
        <title>Burkholderia sp. Nov. a novel bacteria isolated from rhizosphere soil of Camellia sinensis.</title>
        <authorList>
            <person name="Dong Y."/>
        </authorList>
    </citation>
    <scope>NUCLEOTIDE SEQUENCE [LARGE SCALE GENOMIC DNA]</scope>
    <source>
        <strain evidence="1 2">GS2Y</strain>
    </source>
</reference>
<dbReference type="RefSeq" id="WP_343491675.1">
    <property type="nucleotide sequence ID" value="NZ_JBCPYA010000002.1"/>
</dbReference>